<proteinExistence type="predicted"/>
<dbReference type="PANTHER" id="PTHR43431">
    <property type="entry name" value="OXIDOREDUCTASE, SHORT CHAIN DEHYDROGENASE/REDUCTASE FAMILY (AFU_ORTHOLOGUE AFUA_5G14000)"/>
    <property type="match status" value="1"/>
</dbReference>
<dbReference type="STRING" id="253628.A0A0D1YFV6"/>
<organism evidence="1 2">
    <name type="scientific">Verruconis gallopava</name>
    <dbReference type="NCBI Taxonomy" id="253628"/>
    <lineage>
        <taxon>Eukaryota</taxon>
        <taxon>Fungi</taxon>
        <taxon>Dikarya</taxon>
        <taxon>Ascomycota</taxon>
        <taxon>Pezizomycotina</taxon>
        <taxon>Dothideomycetes</taxon>
        <taxon>Pleosporomycetidae</taxon>
        <taxon>Venturiales</taxon>
        <taxon>Sympoventuriaceae</taxon>
        <taxon>Verruconis</taxon>
    </lineage>
</organism>
<dbReference type="PANTHER" id="PTHR43431:SF7">
    <property type="entry name" value="OXIDOREDUCTASE, SHORT CHAIN DEHYDROGENASE_REDUCTASE FAMILY (AFU_ORTHOLOGUE AFUA_5G14000)"/>
    <property type="match status" value="1"/>
</dbReference>
<accession>A0A0D1YFV6</accession>
<dbReference type="InterPro" id="IPR002347">
    <property type="entry name" value="SDR_fam"/>
</dbReference>
<dbReference type="EMBL" id="KN847574">
    <property type="protein sequence ID" value="KIV99631.1"/>
    <property type="molecule type" value="Genomic_DNA"/>
</dbReference>
<dbReference type="SUPFAM" id="SSF51735">
    <property type="entry name" value="NAD(P)-binding Rossmann-fold domains"/>
    <property type="match status" value="1"/>
</dbReference>
<sequence>MSPKTRAIAIFGVGPGIGRAVAVQFASQGFSHLILLSRNAQRLQENKVAVMSAAGSLDISIYTIVVDLSSQASLQAAFDHIDSLGLDLEVALYNGARVSPTPLFETPVQEIEADFKTTTVGLYSVAKWVLPKLQIFAKAYPHANPSLIVTGGFLHKTPIPEFFTLSLVKTAQRNLVQSLHQVYNPQGVHVGLVLVGGMVSPEAKVLNPTHIAKLVWEFFENRNDLEVELEDK</sequence>
<keyword evidence="2" id="KW-1185">Reference proteome</keyword>
<dbReference type="InParanoid" id="A0A0D1YFV6"/>
<dbReference type="VEuPathDB" id="FungiDB:PV09_08696"/>
<protein>
    <recommendedName>
        <fullName evidence="3">Ketoreductase (KR) domain-containing protein</fullName>
    </recommendedName>
</protein>
<name>A0A0D1YFV6_9PEZI</name>
<dbReference type="Gene3D" id="3.40.50.720">
    <property type="entry name" value="NAD(P)-binding Rossmann-like Domain"/>
    <property type="match status" value="1"/>
</dbReference>
<evidence type="ECO:0008006" key="3">
    <source>
        <dbReference type="Google" id="ProtNLM"/>
    </source>
</evidence>
<evidence type="ECO:0000313" key="1">
    <source>
        <dbReference type="EMBL" id="KIV99631.1"/>
    </source>
</evidence>
<dbReference type="AlphaFoldDB" id="A0A0D1YFV6"/>
<dbReference type="Proteomes" id="UP000053259">
    <property type="component" value="Unassembled WGS sequence"/>
</dbReference>
<dbReference type="InterPro" id="IPR036291">
    <property type="entry name" value="NAD(P)-bd_dom_sf"/>
</dbReference>
<dbReference type="OrthoDB" id="5336600at2759"/>
<evidence type="ECO:0000313" key="2">
    <source>
        <dbReference type="Proteomes" id="UP000053259"/>
    </source>
</evidence>
<gene>
    <name evidence="1" type="ORF">PV09_08696</name>
</gene>
<dbReference type="GeneID" id="27316669"/>
<dbReference type="Pfam" id="PF00106">
    <property type="entry name" value="adh_short"/>
    <property type="match status" value="1"/>
</dbReference>
<dbReference type="HOGENOM" id="CLU_010194_17_1_1"/>
<reference evidence="1 2" key="1">
    <citation type="submission" date="2015-01" db="EMBL/GenBank/DDBJ databases">
        <title>The Genome Sequence of Ochroconis gallopava CBS43764.</title>
        <authorList>
            <consortium name="The Broad Institute Genomics Platform"/>
            <person name="Cuomo C."/>
            <person name="de Hoog S."/>
            <person name="Gorbushina A."/>
            <person name="Stielow B."/>
            <person name="Teixiera M."/>
            <person name="Abouelleil A."/>
            <person name="Chapman S.B."/>
            <person name="Priest M."/>
            <person name="Young S.K."/>
            <person name="Wortman J."/>
            <person name="Nusbaum C."/>
            <person name="Birren B."/>
        </authorList>
    </citation>
    <scope>NUCLEOTIDE SEQUENCE [LARGE SCALE GENOMIC DNA]</scope>
    <source>
        <strain evidence="1 2">CBS 43764</strain>
    </source>
</reference>
<dbReference type="RefSeq" id="XP_016209501.1">
    <property type="nucleotide sequence ID" value="XM_016362634.1"/>
</dbReference>